<dbReference type="Pfam" id="PF00589">
    <property type="entry name" value="Phage_integrase"/>
    <property type="match status" value="1"/>
</dbReference>
<keyword evidence="9" id="KW-1185">Reference proteome</keyword>
<sequence>MQGMAQDAGNGLAVWEYPKKSGIRIRPIFNRSAGAAFSISYRVEVPARVTGRGRLFKQFKRREDAEAWADRALRGQRLEGEGFFELTDAERGEVAVNMPLLRERGISLTEAVQFVLERMRPRELRKPVAEVVEELVASKEQRFERGDLREASYRDFSYRTRKFAASMGERLADEVTGADIKGWLNALKRGPRTNANYLAVIGEVFRYAVQKKYVLSSPLDELTDVERKELCGTGDPKEPSILTVDEAQRLLNAALASPELGMLGVVVLALFCGLRTEEIKRLEWEDVRMSEESPVVMVGAKIAKKRRIRHVEIPPVALAWLSLVPNRTGEVTRNEHGNDYQRRFLKLHNRAGFAKWEANAMRHSFGSYHYALHGNPLETSRLLGHKASDEVLFSHYRALVTKEQAERYFAISPPKTAGNVLQFCA</sequence>
<dbReference type="PANTHER" id="PTHR30349:SF41">
    <property type="entry name" value="INTEGRASE_RECOMBINASE PROTEIN MJ0367-RELATED"/>
    <property type="match status" value="1"/>
</dbReference>
<dbReference type="InterPro" id="IPR002104">
    <property type="entry name" value="Integrase_catalytic"/>
</dbReference>
<evidence type="ECO:0008006" key="10">
    <source>
        <dbReference type="Google" id="ProtNLM"/>
    </source>
</evidence>
<dbReference type="PANTHER" id="PTHR30349">
    <property type="entry name" value="PHAGE INTEGRASE-RELATED"/>
    <property type="match status" value="1"/>
</dbReference>
<dbReference type="PROSITE" id="PS51900">
    <property type="entry name" value="CB"/>
    <property type="match status" value="1"/>
</dbReference>
<evidence type="ECO:0000313" key="8">
    <source>
        <dbReference type="EMBL" id="KXU37855.1"/>
    </source>
</evidence>
<feature type="domain" description="Tyr recombinase" evidence="6">
    <location>
        <begin position="237"/>
        <end position="409"/>
    </location>
</feature>
<evidence type="ECO:0000256" key="3">
    <source>
        <dbReference type="ARBA" id="ARBA00023125"/>
    </source>
</evidence>
<evidence type="ECO:0000313" key="9">
    <source>
        <dbReference type="Proteomes" id="UP000070058"/>
    </source>
</evidence>
<proteinExistence type="inferred from homology"/>
<comment type="caution">
    <text evidence="8">The sequence shown here is derived from an EMBL/GenBank/DDBJ whole genome shotgun (WGS) entry which is preliminary data.</text>
</comment>
<keyword evidence="2" id="KW-0229">DNA integration</keyword>
<evidence type="ECO:0000259" key="7">
    <source>
        <dbReference type="PROSITE" id="PS51900"/>
    </source>
</evidence>
<reference evidence="9" key="1">
    <citation type="submission" date="2016-02" db="EMBL/GenBank/DDBJ databases">
        <authorList>
            <person name="Sanders J.G."/>
            <person name="Lin J.Y."/>
            <person name="Wertz J.T."/>
            <person name="Russell J.A."/>
            <person name="Moreau C.S."/>
            <person name="Powell S."/>
        </authorList>
    </citation>
    <scope>NUCLEOTIDE SEQUENCE [LARGE SCALE GENOMIC DNA]</scope>
    <source>
        <strain evidence="9">CAG34</strain>
    </source>
</reference>
<evidence type="ECO:0000256" key="2">
    <source>
        <dbReference type="ARBA" id="ARBA00022908"/>
    </source>
</evidence>
<dbReference type="Proteomes" id="UP000070058">
    <property type="component" value="Unassembled WGS sequence"/>
</dbReference>
<accession>A0A139STG4</accession>
<gene>
    <name evidence="8" type="ORF">AXK11_01495</name>
</gene>
<dbReference type="InterPro" id="IPR010998">
    <property type="entry name" value="Integrase_recombinase_N"/>
</dbReference>
<dbReference type="InterPro" id="IPR011010">
    <property type="entry name" value="DNA_brk_join_enz"/>
</dbReference>
<feature type="domain" description="Core-binding (CB)" evidence="7">
    <location>
        <begin position="126"/>
        <end position="209"/>
    </location>
</feature>
<evidence type="ECO:0000259" key="6">
    <source>
        <dbReference type="PROSITE" id="PS51898"/>
    </source>
</evidence>
<dbReference type="PROSITE" id="PS51898">
    <property type="entry name" value="TYR_RECOMBINASE"/>
    <property type="match status" value="1"/>
</dbReference>
<dbReference type="Gene3D" id="1.10.150.130">
    <property type="match status" value="1"/>
</dbReference>
<organism evidence="8 9">
    <name type="scientific">Cephaloticoccus primus</name>
    <dbReference type="NCBI Taxonomy" id="1548207"/>
    <lineage>
        <taxon>Bacteria</taxon>
        <taxon>Pseudomonadati</taxon>
        <taxon>Verrucomicrobiota</taxon>
        <taxon>Opitutia</taxon>
        <taxon>Opitutales</taxon>
        <taxon>Opitutaceae</taxon>
        <taxon>Cephaloticoccus</taxon>
    </lineage>
</organism>
<dbReference type="Gene3D" id="1.10.443.10">
    <property type="entry name" value="Intergrase catalytic core"/>
    <property type="match status" value="1"/>
</dbReference>
<dbReference type="GO" id="GO:0003677">
    <property type="term" value="F:DNA binding"/>
    <property type="evidence" value="ECO:0007669"/>
    <property type="project" value="UniProtKB-UniRule"/>
</dbReference>
<dbReference type="InterPro" id="IPR044068">
    <property type="entry name" value="CB"/>
</dbReference>
<dbReference type="GO" id="GO:0006310">
    <property type="term" value="P:DNA recombination"/>
    <property type="evidence" value="ECO:0007669"/>
    <property type="project" value="UniProtKB-KW"/>
</dbReference>
<dbReference type="SUPFAM" id="SSF56349">
    <property type="entry name" value="DNA breaking-rejoining enzymes"/>
    <property type="match status" value="1"/>
</dbReference>
<dbReference type="InterPro" id="IPR050090">
    <property type="entry name" value="Tyrosine_recombinase_XerCD"/>
</dbReference>
<name>A0A139STG4_9BACT</name>
<dbReference type="GO" id="GO:0015074">
    <property type="term" value="P:DNA integration"/>
    <property type="evidence" value="ECO:0007669"/>
    <property type="project" value="UniProtKB-KW"/>
</dbReference>
<keyword evidence="3 5" id="KW-0238">DNA-binding</keyword>
<dbReference type="STRING" id="1548207.AXK11_01495"/>
<comment type="similarity">
    <text evidence="1">Belongs to the 'phage' integrase family.</text>
</comment>
<evidence type="ECO:0000256" key="4">
    <source>
        <dbReference type="ARBA" id="ARBA00023172"/>
    </source>
</evidence>
<dbReference type="AlphaFoldDB" id="A0A139STG4"/>
<dbReference type="InterPro" id="IPR013762">
    <property type="entry name" value="Integrase-like_cat_sf"/>
</dbReference>
<evidence type="ECO:0000256" key="5">
    <source>
        <dbReference type="PROSITE-ProRule" id="PRU01248"/>
    </source>
</evidence>
<keyword evidence="4" id="KW-0233">DNA recombination</keyword>
<protein>
    <recommendedName>
        <fullName evidence="10">Tyr recombinase domain-containing protein</fullName>
    </recommendedName>
</protein>
<evidence type="ECO:0000256" key="1">
    <source>
        <dbReference type="ARBA" id="ARBA00008857"/>
    </source>
</evidence>
<dbReference type="EMBL" id="LSZQ01000011">
    <property type="protein sequence ID" value="KXU37855.1"/>
    <property type="molecule type" value="Genomic_DNA"/>
</dbReference>